<dbReference type="InParanoid" id="Q01NW5"/>
<dbReference type="PANTHER" id="PTHR37953">
    <property type="entry name" value="UPF0127 PROTEIN MJ1496"/>
    <property type="match status" value="1"/>
</dbReference>
<reference evidence="1" key="1">
    <citation type="submission" date="2006-10" db="EMBL/GenBank/DDBJ databases">
        <title>Complete sequence of Solibacter usitatus Ellin6076.</title>
        <authorList>
            <consortium name="US DOE Joint Genome Institute"/>
            <person name="Copeland A."/>
            <person name="Lucas S."/>
            <person name="Lapidus A."/>
            <person name="Barry K."/>
            <person name="Detter J.C."/>
            <person name="Glavina del Rio T."/>
            <person name="Hammon N."/>
            <person name="Israni S."/>
            <person name="Dalin E."/>
            <person name="Tice H."/>
            <person name="Pitluck S."/>
            <person name="Thompson L.S."/>
            <person name="Brettin T."/>
            <person name="Bruce D."/>
            <person name="Han C."/>
            <person name="Tapia R."/>
            <person name="Gilna P."/>
            <person name="Schmutz J."/>
            <person name="Larimer F."/>
            <person name="Land M."/>
            <person name="Hauser L."/>
            <person name="Kyrpides N."/>
            <person name="Mikhailova N."/>
            <person name="Janssen P.H."/>
            <person name="Kuske C.R."/>
            <person name="Richardson P."/>
        </authorList>
    </citation>
    <scope>NUCLEOTIDE SEQUENCE</scope>
    <source>
        <strain evidence="1">Ellin6076</strain>
    </source>
</reference>
<evidence type="ECO:0000313" key="1">
    <source>
        <dbReference type="EMBL" id="ABJ88655.1"/>
    </source>
</evidence>
<dbReference type="EMBL" id="CP000473">
    <property type="protein sequence ID" value="ABJ88655.1"/>
    <property type="molecule type" value="Genomic_DNA"/>
</dbReference>
<protein>
    <recommendedName>
        <fullName evidence="2">DUF192 domain-containing protein</fullName>
    </recommendedName>
</protein>
<organism evidence="1">
    <name type="scientific">Solibacter usitatus (strain Ellin6076)</name>
    <dbReference type="NCBI Taxonomy" id="234267"/>
    <lineage>
        <taxon>Bacteria</taxon>
        <taxon>Pseudomonadati</taxon>
        <taxon>Acidobacteriota</taxon>
        <taxon>Terriglobia</taxon>
        <taxon>Bryobacterales</taxon>
        <taxon>Solibacteraceae</taxon>
        <taxon>Candidatus Solibacter</taxon>
    </lineage>
</organism>
<dbReference type="HOGENOM" id="CLU_097039_4_0_0"/>
<dbReference type="OrthoDB" id="9813379at2"/>
<dbReference type="STRING" id="234267.Acid_7757"/>
<dbReference type="AlphaFoldDB" id="Q01NW5"/>
<accession>Q01NW5</accession>
<evidence type="ECO:0008006" key="2">
    <source>
        <dbReference type="Google" id="ProtNLM"/>
    </source>
</evidence>
<dbReference type="Gene3D" id="2.60.120.1140">
    <property type="entry name" value="Protein of unknown function DUF192"/>
    <property type="match status" value="1"/>
</dbReference>
<name>Q01NW5_SOLUE</name>
<dbReference type="InterPro" id="IPR038695">
    <property type="entry name" value="Saro_0823-like_sf"/>
</dbReference>
<dbReference type="PANTHER" id="PTHR37953:SF1">
    <property type="entry name" value="UPF0127 PROTEIN MJ1496"/>
    <property type="match status" value="1"/>
</dbReference>
<proteinExistence type="predicted"/>
<gene>
    <name evidence="1" type="ordered locus">Acid_7757</name>
</gene>
<dbReference type="KEGG" id="sus:Acid_7757"/>
<dbReference type="InterPro" id="IPR003795">
    <property type="entry name" value="DUF192"/>
</dbReference>
<dbReference type="Pfam" id="PF02643">
    <property type="entry name" value="DUF192"/>
    <property type="match status" value="1"/>
</dbReference>
<dbReference type="eggNOG" id="COG1430">
    <property type="taxonomic scope" value="Bacteria"/>
</dbReference>
<sequence length="117" mass="12982">MKVSVRNQTRNAVLGDAVEVADTSEKRRVGLLKHVRLEPGSGLWITPCESVHTFFMKFPIDLVYIDKKRKVRKVRNAVPAWRLSACLTAHSILELPAGTAKKTGTQAGDELLIETLS</sequence>